<accession>A0A7C9A3R3</accession>
<reference evidence="1" key="2">
    <citation type="submission" date="2020-07" db="EMBL/GenBank/DDBJ databases">
        <authorList>
            <person name="Vera ALvarez R."/>
            <person name="Arias-Moreno D.M."/>
            <person name="Jimenez-Jacinto V."/>
            <person name="Jimenez-Bremont J.F."/>
            <person name="Swaminathan K."/>
            <person name="Moose S.P."/>
            <person name="Guerrero-Gonzalez M.L."/>
            <person name="Marino-Ramirez L."/>
            <person name="Landsman D."/>
            <person name="Rodriguez-Kessler M."/>
            <person name="Delgado-Sanchez P."/>
        </authorList>
    </citation>
    <scope>NUCLEOTIDE SEQUENCE</scope>
    <source>
        <tissue evidence="1">Cladode</tissue>
    </source>
</reference>
<evidence type="ECO:0000313" key="1">
    <source>
        <dbReference type="EMBL" id="MBA4658659.1"/>
    </source>
</evidence>
<evidence type="ECO:0008006" key="2">
    <source>
        <dbReference type="Google" id="ProtNLM"/>
    </source>
</evidence>
<dbReference type="EMBL" id="GISG01201364">
    <property type="protein sequence ID" value="MBA4658659.1"/>
    <property type="molecule type" value="Transcribed_RNA"/>
</dbReference>
<sequence length="150" mass="16971">MLIRVQSLLRGTSNVKFLALSSDIVQLLCVVHEHNLPRFINLANLAFGVGFDFCWIRLVIEFIKGSANLEVLTLHNKGLLRDIDEVSKTPPQPVPECLVNRLRGILIKELYAAFTPDAVEYLVSEINILKRLKVNCQCPIMLRTQIDCTL</sequence>
<dbReference type="PANTHER" id="PTHR31900">
    <property type="entry name" value="F-BOX/RNI SUPERFAMILY PROTEIN-RELATED"/>
    <property type="match status" value="1"/>
</dbReference>
<protein>
    <recommendedName>
        <fullName evidence="2">FBD domain-containing protein</fullName>
    </recommendedName>
</protein>
<proteinExistence type="predicted"/>
<organism evidence="1">
    <name type="scientific">Opuntia streptacantha</name>
    <name type="common">Prickly pear cactus</name>
    <name type="synonym">Opuntia cardona</name>
    <dbReference type="NCBI Taxonomy" id="393608"/>
    <lineage>
        <taxon>Eukaryota</taxon>
        <taxon>Viridiplantae</taxon>
        <taxon>Streptophyta</taxon>
        <taxon>Embryophyta</taxon>
        <taxon>Tracheophyta</taxon>
        <taxon>Spermatophyta</taxon>
        <taxon>Magnoliopsida</taxon>
        <taxon>eudicotyledons</taxon>
        <taxon>Gunneridae</taxon>
        <taxon>Pentapetalae</taxon>
        <taxon>Caryophyllales</taxon>
        <taxon>Cactineae</taxon>
        <taxon>Cactaceae</taxon>
        <taxon>Opuntioideae</taxon>
        <taxon>Opuntia</taxon>
    </lineage>
</organism>
<dbReference type="PANTHER" id="PTHR31900:SF34">
    <property type="entry name" value="EMB|CAB62440.1-RELATED"/>
    <property type="match status" value="1"/>
</dbReference>
<dbReference type="EMBL" id="GISG01201368">
    <property type="protein sequence ID" value="MBA4658662.1"/>
    <property type="molecule type" value="Transcribed_RNA"/>
</dbReference>
<dbReference type="InterPro" id="IPR050232">
    <property type="entry name" value="FBL13/AtMIF1-like"/>
</dbReference>
<reference evidence="1" key="1">
    <citation type="journal article" date="2013" name="J. Plant Res.">
        <title>Effect of fungi and light on seed germination of three Opuntia species from semiarid lands of central Mexico.</title>
        <authorList>
            <person name="Delgado-Sanchez P."/>
            <person name="Jimenez-Bremont J.F."/>
            <person name="Guerrero-Gonzalez Mde L."/>
            <person name="Flores J."/>
        </authorList>
    </citation>
    <scope>NUCLEOTIDE SEQUENCE</scope>
    <source>
        <tissue evidence="1">Cladode</tissue>
    </source>
</reference>
<dbReference type="EMBL" id="GISG01201365">
    <property type="protein sequence ID" value="MBA4658660.1"/>
    <property type="molecule type" value="Transcribed_RNA"/>
</dbReference>
<name>A0A7C9A3R3_OPUST</name>
<dbReference type="AlphaFoldDB" id="A0A7C9A3R3"/>